<dbReference type="SUPFAM" id="SSF63748">
    <property type="entry name" value="Tudor/PWWP/MBT"/>
    <property type="match status" value="1"/>
</dbReference>
<accession>A0A9P6GIJ8</accession>
<feature type="region of interest" description="Disordered" evidence="1">
    <location>
        <begin position="284"/>
        <end position="394"/>
    </location>
</feature>
<feature type="compositionally biased region" description="Low complexity" evidence="1">
    <location>
        <begin position="75"/>
        <end position="90"/>
    </location>
</feature>
<dbReference type="AlphaFoldDB" id="A0A9P6GIJ8"/>
<dbReference type="EMBL" id="WJXW01000005">
    <property type="protein sequence ID" value="KAF9736367.1"/>
    <property type="molecule type" value="Genomic_DNA"/>
</dbReference>
<reference evidence="3" key="1">
    <citation type="journal article" date="2020" name="Mol. Plant Microbe Interact.">
        <title>Genome Sequence of the Biocontrol Agent Coniothyrium minitans strain Conio (IMI 134523).</title>
        <authorList>
            <person name="Patel D."/>
            <person name="Shittu T.A."/>
            <person name="Baroncelli R."/>
            <person name="Muthumeenakshi S."/>
            <person name="Osborne T.H."/>
            <person name="Janganan T.K."/>
            <person name="Sreenivasaprasad S."/>
        </authorList>
    </citation>
    <scope>NUCLEOTIDE SEQUENCE</scope>
    <source>
        <strain evidence="3">Conio</strain>
    </source>
</reference>
<gene>
    <name evidence="3" type="ORF">PMIN01_06283</name>
</gene>
<feature type="compositionally biased region" description="Low complexity" evidence="1">
    <location>
        <begin position="347"/>
        <end position="360"/>
    </location>
</feature>
<organism evidence="3 4">
    <name type="scientific">Paraphaeosphaeria minitans</name>
    <dbReference type="NCBI Taxonomy" id="565426"/>
    <lineage>
        <taxon>Eukaryota</taxon>
        <taxon>Fungi</taxon>
        <taxon>Dikarya</taxon>
        <taxon>Ascomycota</taxon>
        <taxon>Pezizomycotina</taxon>
        <taxon>Dothideomycetes</taxon>
        <taxon>Pleosporomycetidae</taxon>
        <taxon>Pleosporales</taxon>
        <taxon>Massarineae</taxon>
        <taxon>Didymosphaeriaceae</taxon>
        <taxon>Paraphaeosphaeria</taxon>
    </lineage>
</organism>
<feature type="region of interest" description="Disordered" evidence="1">
    <location>
        <begin position="481"/>
        <end position="571"/>
    </location>
</feature>
<dbReference type="PROSITE" id="PS50812">
    <property type="entry name" value="PWWP"/>
    <property type="match status" value="1"/>
</dbReference>
<feature type="compositionally biased region" description="Basic and acidic residues" evidence="1">
    <location>
        <begin position="362"/>
        <end position="394"/>
    </location>
</feature>
<feature type="domain" description="PWWP" evidence="2">
    <location>
        <begin position="139"/>
        <end position="222"/>
    </location>
</feature>
<proteinExistence type="predicted"/>
<dbReference type="Gene3D" id="2.30.30.140">
    <property type="match status" value="1"/>
</dbReference>
<dbReference type="Pfam" id="PF00855">
    <property type="entry name" value="PWWP"/>
    <property type="match status" value="1"/>
</dbReference>
<dbReference type="OrthoDB" id="62853at2759"/>
<dbReference type="SMART" id="SM00293">
    <property type="entry name" value="PWWP"/>
    <property type="match status" value="1"/>
</dbReference>
<sequence length="571" mass="61815">MAEEAATPVAVDATKAVDKPTRSVDAAEPATAAEEKPSDSGDVPADAPVEDQVPEAAAATDDQAPKDDATDAKPDAAAAEGSGDAAASEALSATNGTPVRSKKANKGRKSAGGVPEHKGKKTPNKKGKKEVKLNLNTKPGDMWMVAMRGYQPWPVVVADEDMLPESLLAKRPVSAIRIDGTYREDFEETGRNAKDRRYAVMFLGTNEFAWQPNTDLIPFDLEATKKEVEFGNAAKKNKQLWEAFQIAAEGHDLNYFKDVLLSHEQAIQEDDLIKEAKREEKAEKAAKKAANKRKSTAAVDDEDVEMGDADDTTAASAKKAKPSKKRKKDESEGDDEKVNLKSRKLGPRTPKTTLKLTNKKTPAKESKKSKAAAKEDSEPAKPEEPPMTEEERLEKRKKTVLYLRHRLQKGFLTRNQAPKIEDMSAMSGYMAQLEELQNLEPEIIKETKVHKVLKGILKLGSIPRDEEFKITSRSHELLTKWGTLSGGEDAADDAAAPATNGDNPEEKKAESPAEEKKDETASAVTEAKPKDADGDIAMAESAPKPKEDSPAAETNGDAEAEKAEAAEDAAA</sequence>
<feature type="region of interest" description="Disordered" evidence="1">
    <location>
        <begin position="1"/>
        <end position="130"/>
    </location>
</feature>
<feature type="compositionally biased region" description="Basic and acidic residues" evidence="1">
    <location>
        <begin position="63"/>
        <end position="74"/>
    </location>
</feature>
<feature type="compositionally biased region" description="Basic residues" evidence="1">
    <location>
        <begin position="318"/>
        <end position="327"/>
    </location>
</feature>
<keyword evidence="4" id="KW-1185">Reference proteome</keyword>
<feature type="compositionally biased region" description="Basic residues" evidence="1">
    <location>
        <begin position="100"/>
        <end position="109"/>
    </location>
</feature>
<evidence type="ECO:0000313" key="3">
    <source>
        <dbReference type="EMBL" id="KAF9736367.1"/>
    </source>
</evidence>
<feature type="compositionally biased region" description="Acidic residues" evidence="1">
    <location>
        <begin position="299"/>
        <end position="311"/>
    </location>
</feature>
<comment type="caution">
    <text evidence="3">The sequence shown here is derived from an EMBL/GenBank/DDBJ whole genome shotgun (WGS) entry which is preliminary data.</text>
</comment>
<protein>
    <submittedName>
        <fullName evidence="3">PWWP domain-containing protein</fullName>
    </submittedName>
</protein>
<evidence type="ECO:0000259" key="2">
    <source>
        <dbReference type="PROSITE" id="PS50812"/>
    </source>
</evidence>
<evidence type="ECO:0000256" key="1">
    <source>
        <dbReference type="SAM" id="MobiDB-lite"/>
    </source>
</evidence>
<feature type="compositionally biased region" description="Basic residues" evidence="1">
    <location>
        <begin position="118"/>
        <end position="129"/>
    </location>
</feature>
<dbReference type="Proteomes" id="UP000756921">
    <property type="component" value="Unassembled WGS sequence"/>
</dbReference>
<feature type="compositionally biased region" description="Basic and acidic residues" evidence="1">
    <location>
        <begin position="504"/>
        <end position="520"/>
    </location>
</feature>
<name>A0A9P6GIJ8_9PLEO</name>
<dbReference type="InterPro" id="IPR000313">
    <property type="entry name" value="PWWP_dom"/>
</dbReference>
<evidence type="ECO:0000313" key="4">
    <source>
        <dbReference type="Proteomes" id="UP000756921"/>
    </source>
</evidence>